<evidence type="ECO:0000256" key="1">
    <source>
        <dbReference type="ARBA" id="ARBA00001917"/>
    </source>
</evidence>
<dbReference type="CDD" id="cd02809">
    <property type="entry name" value="alpha_hydroxyacid_oxid_FMN"/>
    <property type="match status" value="1"/>
</dbReference>
<keyword evidence="8" id="KW-1185">Reference proteome</keyword>
<keyword evidence="3" id="KW-0288">FMN</keyword>
<evidence type="ECO:0000256" key="5">
    <source>
        <dbReference type="ARBA" id="ARBA00024042"/>
    </source>
</evidence>
<protein>
    <submittedName>
        <fullName evidence="7">Alpha-hydroxy acid oxidase</fullName>
        <ecNumber evidence="7">1.-.-.-</ecNumber>
    </submittedName>
</protein>
<dbReference type="InterPro" id="IPR037396">
    <property type="entry name" value="FMN_HAD"/>
</dbReference>
<keyword evidence="2" id="KW-0285">Flavoprotein</keyword>
<dbReference type="EC" id="1.-.-.-" evidence="7"/>
<evidence type="ECO:0000313" key="7">
    <source>
        <dbReference type="EMBL" id="MDQ7904648.1"/>
    </source>
</evidence>
<name>A0ABU0ZC88_9ACTN</name>
<dbReference type="EMBL" id="JAVHUY010000007">
    <property type="protein sequence ID" value="MDQ7904648.1"/>
    <property type="molecule type" value="Genomic_DNA"/>
</dbReference>
<dbReference type="Proteomes" id="UP001230908">
    <property type="component" value="Unassembled WGS sequence"/>
</dbReference>
<sequence>MLFERPVARTRKERIRRAHTIADLRGIARRSVPRFVFDFADGSADEEVTIARARQAFVDVQFNPRVLRDVSMVDTTVTVLGETFARPFAIAPTGFTRVLHADGELAGARAAGRAGIPFCLSTMGTASPEAVRAANRQGSNWFQLYVWSERERSTALLHRAWTAGFTVLVVTVDVPVSGRRLRDIRNGFRRPPKGERAALFSVGLRTIADAAPHIRWWVDLLTSPPITFASMTEEAEDASLLLAKAFDPSVTFGDLTWIRAAWPGKIMLKGVQSLDDARLAAAHGVDAIVLSAHGGRQLDKAPVPFHLLPVVAREVGADLEVCIDTGILRGDDIVASLALGARLALVGRAYTYGLMAGGECGVTRAIEILGDEIERCMRLLGVTHLAELEPAHVAQLERLVPRAARLYE</sequence>
<dbReference type="PROSITE" id="PS51349">
    <property type="entry name" value="FMN_HYDROXY_ACID_DH_2"/>
    <property type="match status" value="1"/>
</dbReference>
<proteinExistence type="inferred from homology"/>
<reference evidence="7 8" key="1">
    <citation type="submission" date="2023-08" db="EMBL/GenBank/DDBJ databases">
        <title>Phytohabitans sansha sp. nov., isolated from marine sediment.</title>
        <authorList>
            <person name="Zhao Y."/>
            <person name="Yi K."/>
        </authorList>
    </citation>
    <scope>NUCLEOTIDE SEQUENCE [LARGE SCALE GENOMIC DNA]</scope>
    <source>
        <strain evidence="7 8">ZYX-F-186</strain>
    </source>
</reference>
<comment type="cofactor">
    <cofactor evidence="1">
        <name>FMN</name>
        <dbReference type="ChEBI" id="CHEBI:58210"/>
    </cofactor>
</comment>
<feature type="domain" description="FMN hydroxy acid dehydrogenase" evidence="6">
    <location>
        <begin position="13"/>
        <end position="398"/>
    </location>
</feature>
<dbReference type="RefSeq" id="WP_308711919.1">
    <property type="nucleotide sequence ID" value="NZ_JAVHUY010000007.1"/>
</dbReference>
<dbReference type="PANTHER" id="PTHR10578">
    <property type="entry name" value="S -2-HYDROXY-ACID OXIDASE-RELATED"/>
    <property type="match status" value="1"/>
</dbReference>
<dbReference type="InterPro" id="IPR013785">
    <property type="entry name" value="Aldolase_TIM"/>
</dbReference>
<dbReference type="InterPro" id="IPR000262">
    <property type="entry name" value="FMN-dep_DH"/>
</dbReference>
<evidence type="ECO:0000259" key="6">
    <source>
        <dbReference type="PROSITE" id="PS51349"/>
    </source>
</evidence>
<evidence type="ECO:0000313" key="8">
    <source>
        <dbReference type="Proteomes" id="UP001230908"/>
    </source>
</evidence>
<dbReference type="Pfam" id="PF01070">
    <property type="entry name" value="FMN_dh"/>
    <property type="match status" value="1"/>
</dbReference>
<evidence type="ECO:0000256" key="4">
    <source>
        <dbReference type="ARBA" id="ARBA00023002"/>
    </source>
</evidence>
<gene>
    <name evidence="7" type="ORF">RB614_08945</name>
</gene>
<accession>A0ABU0ZC88</accession>
<organism evidence="7 8">
    <name type="scientific">Phytohabitans maris</name>
    <dbReference type="NCBI Taxonomy" id="3071409"/>
    <lineage>
        <taxon>Bacteria</taxon>
        <taxon>Bacillati</taxon>
        <taxon>Actinomycetota</taxon>
        <taxon>Actinomycetes</taxon>
        <taxon>Micromonosporales</taxon>
        <taxon>Micromonosporaceae</taxon>
    </lineage>
</organism>
<comment type="caution">
    <text evidence="7">The sequence shown here is derived from an EMBL/GenBank/DDBJ whole genome shotgun (WGS) entry which is preliminary data.</text>
</comment>
<evidence type="ECO:0000256" key="3">
    <source>
        <dbReference type="ARBA" id="ARBA00022643"/>
    </source>
</evidence>
<dbReference type="Gene3D" id="3.20.20.70">
    <property type="entry name" value="Aldolase class I"/>
    <property type="match status" value="1"/>
</dbReference>
<dbReference type="PANTHER" id="PTHR10578:SF107">
    <property type="entry name" value="2-HYDROXYACID OXIDASE 1"/>
    <property type="match status" value="1"/>
</dbReference>
<evidence type="ECO:0000256" key="2">
    <source>
        <dbReference type="ARBA" id="ARBA00022630"/>
    </source>
</evidence>
<dbReference type="GO" id="GO:0016491">
    <property type="term" value="F:oxidoreductase activity"/>
    <property type="evidence" value="ECO:0007669"/>
    <property type="project" value="UniProtKB-KW"/>
</dbReference>
<dbReference type="InterPro" id="IPR012133">
    <property type="entry name" value="Alpha-hydoxy_acid_DH_FMN"/>
</dbReference>
<dbReference type="PIRSF" id="PIRSF000138">
    <property type="entry name" value="Al-hdrx_acd_dh"/>
    <property type="match status" value="1"/>
</dbReference>
<keyword evidence="4 7" id="KW-0560">Oxidoreductase</keyword>
<comment type="similarity">
    <text evidence="5">Belongs to the FMN-dependent alpha-hydroxy acid dehydrogenase family.</text>
</comment>
<dbReference type="SUPFAM" id="SSF51395">
    <property type="entry name" value="FMN-linked oxidoreductases"/>
    <property type="match status" value="1"/>
</dbReference>